<evidence type="ECO:0000256" key="5">
    <source>
        <dbReference type="SAM" id="MobiDB-lite"/>
    </source>
</evidence>
<dbReference type="Proteomes" id="UP000193467">
    <property type="component" value="Unassembled WGS sequence"/>
</dbReference>
<proteinExistence type="inferred from homology"/>
<keyword evidence="7" id="KW-1185">Reference proteome</keyword>
<dbReference type="STRING" id="106004.A0A1Y2FRZ3"/>
<dbReference type="InParanoid" id="A0A1Y2FRZ3"/>
<evidence type="ECO:0000256" key="2">
    <source>
        <dbReference type="ARBA" id="ARBA00022980"/>
    </source>
</evidence>
<sequence>MLARPSTSTLRAVRSSTTTNSTRSVSSLSSSTHSIKCGCPRCAPRSSSTSTIITPVSRPSTISRPLSSIAGNEAAHPKACGCARCAIRSASIPAITITRPGSTRNFSSVAAKAATQLKEATTVEAEGARGMKVRSAVKKYCDGCSIVRRKGTVFVICSKDAKHKQRANSDSCNILQRQG</sequence>
<evidence type="ECO:0000313" key="6">
    <source>
        <dbReference type="EMBL" id="ORY86758.1"/>
    </source>
</evidence>
<organism evidence="6 7">
    <name type="scientific">Leucosporidium creatinivorum</name>
    <dbReference type="NCBI Taxonomy" id="106004"/>
    <lineage>
        <taxon>Eukaryota</taxon>
        <taxon>Fungi</taxon>
        <taxon>Dikarya</taxon>
        <taxon>Basidiomycota</taxon>
        <taxon>Pucciniomycotina</taxon>
        <taxon>Microbotryomycetes</taxon>
        <taxon>Leucosporidiales</taxon>
        <taxon>Leucosporidium</taxon>
    </lineage>
</organism>
<evidence type="ECO:0000313" key="7">
    <source>
        <dbReference type="Proteomes" id="UP000193467"/>
    </source>
</evidence>
<dbReference type="GO" id="GO:0005840">
    <property type="term" value="C:ribosome"/>
    <property type="evidence" value="ECO:0007669"/>
    <property type="project" value="UniProtKB-KW"/>
</dbReference>
<feature type="compositionally biased region" description="Low complexity" evidence="5">
    <location>
        <begin position="15"/>
        <end position="32"/>
    </location>
</feature>
<keyword evidence="3 4" id="KW-0687">Ribonucleoprotein</keyword>
<protein>
    <recommendedName>
        <fullName evidence="4">Ribosomal protein</fullName>
    </recommendedName>
</protein>
<dbReference type="InterPro" id="IPR035977">
    <property type="entry name" value="Ribosomal_bL36_sp"/>
</dbReference>
<feature type="compositionally biased region" description="Polar residues" evidence="5">
    <location>
        <begin position="1"/>
        <end position="10"/>
    </location>
</feature>
<dbReference type="OrthoDB" id="10265903at2759"/>
<keyword evidence="2 4" id="KW-0689">Ribosomal protein</keyword>
<name>A0A1Y2FRZ3_9BASI</name>
<evidence type="ECO:0000256" key="3">
    <source>
        <dbReference type="ARBA" id="ARBA00023274"/>
    </source>
</evidence>
<dbReference type="AlphaFoldDB" id="A0A1Y2FRZ3"/>
<dbReference type="PANTHER" id="PTHR18804:SF16">
    <property type="entry name" value="RIBOSOMAL PROTEIN"/>
    <property type="match status" value="1"/>
</dbReference>
<reference evidence="6 7" key="1">
    <citation type="submission" date="2016-07" db="EMBL/GenBank/DDBJ databases">
        <title>Pervasive Adenine N6-methylation of Active Genes in Fungi.</title>
        <authorList>
            <consortium name="DOE Joint Genome Institute"/>
            <person name="Mondo S.J."/>
            <person name="Dannebaum R.O."/>
            <person name="Kuo R.C."/>
            <person name="Labutti K."/>
            <person name="Haridas S."/>
            <person name="Kuo A."/>
            <person name="Salamov A."/>
            <person name="Ahrendt S.R."/>
            <person name="Lipzen A."/>
            <person name="Sullivan W."/>
            <person name="Andreopoulos W.B."/>
            <person name="Clum A."/>
            <person name="Lindquist E."/>
            <person name="Daum C."/>
            <person name="Ramamoorthy G.K."/>
            <person name="Gryganskyi A."/>
            <person name="Culley D."/>
            <person name="Magnuson J.K."/>
            <person name="James T.Y."/>
            <person name="O'Malley M.A."/>
            <person name="Stajich J.E."/>
            <person name="Spatafora J.W."/>
            <person name="Visel A."/>
            <person name="Grigoriev I.V."/>
        </authorList>
    </citation>
    <scope>NUCLEOTIDE SEQUENCE [LARGE SCALE GENOMIC DNA]</scope>
    <source>
        <strain evidence="6 7">62-1032</strain>
    </source>
</reference>
<gene>
    <name evidence="6" type="ORF">BCR35DRAFT_302504</name>
</gene>
<evidence type="ECO:0000256" key="1">
    <source>
        <dbReference type="ARBA" id="ARBA00007645"/>
    </source>
</evidence>
<dbReference type="Pfam" id="PF00444">
    <property type="entry name" value="Ribosomal_L36"/>
    <property type="match status" value="1"/>
</dbReference>
<dbReference type="PANTHER" id="PTHR18804">
    <property type="entry name" value="RIBOSOMAL PROTEIN"/>
    <property type="match status" value="1"/>
</dbReference>
<feature type="region of interest" description="Disordered" evidence="5">
    <location>
        <begin position="1"/>
        <end position="32"/>
    </location>
</feature>
<dbReference type="NCBIfam" id="TIGR01022">
    <property type="entry name" value="rpmJ_bact"/>
    <property type="match status" value="1"/>
</dbReference>
<dbReference type="GO" id="GO:0003735">
    <property type="term" value="F:structural constituent of ribosome"/>
    <property type="evidence" value="ECO:0007669"/>
    <property type="project" value="InterPro"/>
</dbReference>
<dbReference type="GO" id="GO:1990904">
    <property type="term" value="C:ribonucleoprotein complex"/>
    <property type="evidence" value="ECO:0007669"/>
    <property type="project" value="UniProtKB-KW"/>
</dbReference>
<evidence type="ECO:0000256" key="4">
    <source>
        <dbReference type="RuleBase" id="RU000570"/>
    </source>
</evidence>
<comment type="caution">
    <text evidence="6">The sequence shown here is derived from an EMBL/GenBank/DDBJ whole genome shotgun (WGS) entry which is preliminary data.</text>
</comment>
<accession>A0A1Y2FRZ3</accession>
<dbReference type="EMBL" id="MCGR01000014">
    <property type="protein sequence ID" value="ORY86758.1"/>
    <property type="molecule type" value="Genomic_DNA"/>
</dbReference>
<dbReference type="HAMAP" id="MF_00251">
    <property type="entry name" value="Ribosomal_bL36"/>
    <property type="match status" value="1"/>
</dbReference>
<comment type="similarity">
    <text evidence="1 4">Belongs to the bacterial ribosomal protein bL36 family.</text>
</comment>
<dbReference type="SUPFAM" id="SSF57840">
    <property type="entry name" value="Ribosomal protein L36"/>
    <property type="match status" value="1"/>
</dbReference>
<dbReference type="InterPro" id="IPR052010">
    <property type="entry name" value="Ribosomal_LSU_bL36"/>
</dbReference>
<dbReference type="GO" id="GO:0006412">
    <property type="term" value="P:translation"/>
    <property type="evidence" value="ECO:0007669"/>
    <property type="project" value="InterPro"/>
</dbReference>
<dbReference type="InterPro" id="IPR000473">
    <property type="entry name" value="Ribosomal_bL36"/>
</dbReference>